<feature type="domain" description="YdhG-like" evidence="1">
    <location>
        <begin position="39"/>
        <end position="126"/>
    </location>
</feature>
<gene>
    <name evidence="2" type="ORF">HNP82_000730</name>
</gene>
<sequence length="135" mass="15200">MWECPKCGRKFKNTNQSHYCGTAPQSIEEYIAQQPEDARPYLRQINEAIKNALPDAVQKISWSMPTYWKNRNLIQFAAAKKHIGLYPGPAAVEAFADRLQGYKTSKGTIQLPYNKPLPLGLIGDLAAWCGKEFGK</sequence>
<dbReference type="Pfam" id="PF08818">
    <property type="entry name" value="DUF1801"/>
    <property type="match status" value="1"/>
</dbReference>
<dbReference type="RefSeq" id="WP_183771606.1">
    <property type="nucleotide sequence ID" value="NZ_JACHFW010000002.1"/>
</dbReference>
<dbReference type="AlphaFoldDB" id="A0A7W8M4I2"/>
<dbReference type="EMBL" id="JACHFW010000002">
    <property type="protein sequence ID" value="MBB5263632.1"/>
    <property type="molecule type" value="Genomic_DNA"/>
</dbReference>
<accession>A0A7W8M4I2</accession>
<dbReference type="Proteomes" id="UP000543642">
    <property type="component" value="Unassembled WGS sequence"/>
</dbReference>
<organism evidence="2 3">
    <name type="scientific">Catenibacillus scindens</name>
    <dbReference type="NCBI Taxonomy" id="673271"/>
    <lineage>
        <taxon>Bacteria</taxon>
        <taxon>Bacillati</taxon>
        <taxon>Bacillota</taxon>
        <taxon>Clostridia</taxon>
        <taxon>Lachnospirales</taxon>
        <taxon>Lachnospiraceae</taxon>
        <taxon>Catenibacillus</taxon>
    </lineage>
</organism>
<comment type="caution">
    <text evidence="2">The sequence shown here is derived from an EMBL/GenBank/DDBJ whole genome shotgun (WGS) entry which is preliminary data.</text>
</comment>
<dbReference type="Gene3D" id="3.90.1150.200">
    <property type="match status" value="1"/>
</dbReference>
<reference evidence="2 3" key="1">
    <citation type="submission" date="2020-08" db="EMBL/GenBank/DDBJ databases">
        <title>Genomic Encyclopedia of Type Strains, Phase IV (KMG-IV): sequencing the most valuable type-strain genomes for metagenomic binning, comparative biology and taxonomic classification.</title>
        <authorList>
            <person name="Goeker M."/>
        </authorList>
    </citation>
    <scope>NUCLEOTIDE SEQUENCE [LARGE SCALE GENOMIC DNA]</scope>
    <source>
        <strain evidence="2 3">DSM 106146</strain>
    </source>
</reference>
<proteinExistence type="predicted"/>
<dbReference type="SUPFAM" id="SSF159888">
    <property type="entry name" value="YdhG-like"/>
    <property type="match status" value="1"/>
</dbReference>
<keyword evidence="3" id="KW-1185">Reference proteome</keyword>
<protein>
    <submittedName>
        <fullName evidence="2">Uncharacterized protein YdhG (YjbR/CyaY superfamily)</fullName>
    </submittedName>
</protein>
<evidence type="ECO:0000313" key="2">
    <source>
        <dbReference type="EMBL" id="MBB5263632.1"/>
    </source>
</evidence>
<evidence type="ECO:0000259" key="1">
    <source>
        <dbReference type="Pfam" id="PF08818"/>
    </source>
</evidence>
<dbReference type="InterPro" id="IPR014922">
    <property type="entry name" value="YdhG-like"/>
</dbReference>
<evidence type="ECO:0000313" key="3">
    <source>
        <dbReference type="Proteomes" id="UP000543642"/>
    </source>
</evidence>
<name>A0A7W8M4I2_9FIRM</name>